<dbReference type="Proteomes" id="UP000594205">
    <property type="component" value="Chromosome"/>
</dbReference>
<dbReference type="PANTHER" id="PTHR18901:SF38">
    <property type="entry name" value="PSEUDOURIDINE-5'-PHOSPHATASE"/>
    <property type="match status" value="1"/>
</dbReference>
<dbReference type="SFLD" id="SFLDG01129">
    <property type="entry name" value="C1.5:_HAD__Beta-PGM__Phosphata"/>
    <property type="match status" value="1"/>
</dbReference>
<dbReference type="SUPFAM" id="SSF56784">
    <property type="entry name" value="HAD-like"/>
    <property type="match status" value="1"/>
</dbReference>
<evidence type="ECO:0000313" key="2">
    <source>
        <dbReference type="Proteomes" id="UP000594205"/>
    </source>
</evidence>
<dbReference type="Gene3D" id="3.40.50.1000">
    <property type="entry name" value="HAD superfamily/HAD-like"/>
    <property type="match status" value="1"/>
</dbReference>
<dbReference type="CDD" id="cd07505">
    <property type="entry name" value="HAD_BPGM-like"/>
    <property type="match status" value="1"/>
</dbReference>
<organism evidence="1 2">
    <name type="scientific">Streptomyces ferrugineus</name>
    <dbReference type="NCBI Taxonomy" id="1413221"/>
    <lineage>
        <taxon>Bacteria</taxon>
        <taxon>Bacillati</taxon>
        <taxon>Actinomycetota</taxon>
        <taxon>Actinomycetes</taxon>
        <taxon>Kitasatosporales</taxon>
        <taxon>Streptomycetaceae</taxon>
        <taxon>Streptomyces</taxon>
    </lineage>
</organism>
<dbReference type="InterPro" id="IPR023214">
    <property type="entry name" value="HAD_sf"/>
</dbReference>
<dbReference type="PANTHER" id="PTHR18901">
    <property type="entry name" value="2-DEOXYGLUCOSE-6-PHOSPHATE PHOSPHATASE 2"/>
    <property type="match status" value="1"/>
</dbReference>
<reference evidence="1 2" key="1">
    <citation type="submission" date="2020-10" db="EMBL/GenBank/DDBJ databases">
        <title>Streptomyces ferrugineus complate genome analysis.</title>
        <authorList>
            <person name="Anwar N."/>
        </authorList>
    </citation>
    <scope>NUCLEOTIDE SEQUENCE [LARGE SCALE GENOMIC DNA]</scope>
    <source>
        <strain evidence="1 2">CCTCC AA2014009</strain>
    </source>
</reference>
<evidence type="ECO:0000313" key="1">
    <source>
        <dbReference type="EMBL" id="QOV36582.1"/>
    </source>
</evidence>
<dbReference type="AlphaFoldDB" id="A0A7M2SJY6"/>
<proteinExistence type="predicted"/>
<dbReference type="NCBIfam" id="TIGR01509">
    <property type="entry name" value="HAD-SF-IA-v3"/>
    <property type="match status" value="1"/>
</dbReference>
<dbReference type="KEGG" id="sfeu:IM697_42520"/>
<dbReference type="EMBL" id="CP063373">
    <property type="protein sequence ID" value="QOV36582.1"/>
    <property type="molecule type" value="Genomic_DNA"/>
</dbReference>
<dbReference type="Gene3D" id="1.10.150.240">
    <property type="entry name" value="Putative phosphatase, domain 2"/>
    <property type="match status" value="1"/>
</dbReference>
<dbReference type="InterPro" id="IPR036412">
    <property type="entry name" value="HAD-like_sf"/>
</dbReference>
<dbReference type="InterPro" id="IPR006439">
    <property type="entry name" value="HAD-SF_hydro_IA"/>
</dbReference>
<dbReference type="InterPro" id="IPR023198">
    <property type="entry name" value="PGP-like_dom2"/>
</dbReference>
<keyword evidence="2" id="KW-1185">Reference proteome</keyword>
<dbReference type="Pfam" id="PF00702">
    <property type="entry name" value="Hydrolase"/>
    <property type="match status" value="1"/>
</dbReference>
<accession>A0A7M2SJY6</accession>
<gene>
    <name evidence="1" type="ORF">IM697_42520</name>
</gene>
<dbReference type="PRINTS" id="PR00413">
    <property type="entry name" value="HADHALOGNASE"/>
</dbReference>
<sequence>MDRLQRTGCRAAARHRRGRRLEERRVSALPPAPQAVVFDCDGLLVDTEVCWTRAETKIFAAHGHDFGPEQKALVIGRTLQGAGEAMAEYFGRPGAGRELAAELLGLVREELAQGADALPGAAELVKRCAAALPVAVASNSPRELLDTALTSSGLADYFPVSFAADEVTRAKPAPDLYLVACEALGALPGRSVAFEDSATGIASARAAGLYVVTVPSLPGAALDHDWLAASLADAELVRWAEGLGDGVRQ</sequence>
<dbReference type="SFLD" id="SFLDS00003">
    <property type="entry name" value="Haloacid_Dehalogenase"/>
    <property type="match status" value="1"/>
</dbReference>
<protein>
    <submittedName>
        <fullName evidence="1">HAD family phosphatase</fullName>
    </submittedName>
</protein>
<name>A0A7M2SJY6_9ACTN</name>